<evidence type="ECO:0000313" key="3">
    <source>
        <dbReference type="Proteomes" id="UP000290365"/>
    </source>
</evidence>
<protein>
    <submittedName>
        <fullName evidence="2">Siderophore-interacting protein</fullName>
    </submittedName>
</protein>
<dbReference type="InterPro" id="IPR017938">
    <property type="entry name" value="Riboflavin_synthase-like_b-brl"/>
</dbReference>
<accession>A0A4P6JV97</accession>
<dbReference type="OrthoDB" id="3745257at2"/>
<dbReference type="Pfam" id="PF08021">
    <property type="entry name" value="FAD_binding_9"/>
    <property type="match status" value="1"/>
</dbReference>
<dbReference type="KEGG" id="kbs:EPA93_27865"/>
<dbReference type="RefSeq" id="WP_129890654.1">
    <property type="nucleotide sequence ID" value="NZ_CP035758.1"/>
</dbReference>
<dbReference type="Proteomes" id="UP000290365">
    <property type="component" value="Chromosome"/>
</dbReference>
<dbReference type="InterPro" id="IPR039261">
    <property type="entry name" value="FNR_nucleotide-bd"/>
</dbReference>
<dbReference type="InterPro" id="IPR017927">
    <property type="entry name" value="FAD-bd_FR_type"/>
</dbReference>
<sequence>MYSNPNEALQADPMQGTIAATAMVSRSMRLLQVSIEDSKQRKWLPGTHIIIKLAPKLQRAYTIWDSSPEAPTFDLLVFLHGNGPGVSWGRQAQTGDKFTFYGPVSDSFTEDKSAAPYYLFGSEETGAVAVQGKLRLLPPDATILGYLEADGPEEEFIPRTGSQPLAWVHRKGQQVKPTGRLVDAIHTLQLPAYPGKAYFAGEFAVCLALKAYFVNEREWPRENVHIRPFWVRDPESVKYYLDKLGGKW</sequence>
<dbReference type="SUPFAM" id="SSF63380">
    <property type="entry name" value="Riboflavin synthase domain-like"/>
    <property type="match status" value="1"/>
</dbReference>
<dbReference type="PANTHER" id="PTHR30157:SF0">
    <property type="entry name" value="NADPH-DEPENDENT FERRIC-CHELATE REDUCTASE"/>
    <property type="match status" value="1"/>
</dbReference>
<dbReference type="Pfam" id="PF04954">
    <property type="entry name" value="SIP"/>
    <property type="match status" value="1"/>
</dbReference>
<name>A0A4P6JV97_KTERU</name>
<reference evidence="2 3" key="1">
    <citation type="submission" date="2019-01" db="EMBL/GenBank/DDBJ databases">
        <title>Ktedonosporobacter rubrisoli SCAWS-G2.</title>
        <authorList>
            <person name="Huang Y."/>
            <person name="Yan B."/>
        </authorList>
    </citation>
    <scope>NUCLEOTIDE SEQUENCE [LARGE SCALE GENOMIC DNA]</scope>
    <source>
        <strain evidence="2 3">SCAWS-G2</strain>
    </source>
</reference>
<dbReference type="EMBL" id="CP035758">
    <property type="protein sequence ID" value="QBD79588.1"/>
    <property type="molecule type" value="Genomic_DNA"/>
</dbReference>
<dbReference type="Gene3D" id="3.40.50.80">
    <property type="entry name" value="Nucleotide-binding domain of ferredoxin-NADP reductase (FNR) module"/>
    <property type="match status" value="1"/>
</dbReference>
<dbReference type="InterPro" id="IPR007037">
    <property type="entry name" value="SIP_rossman_dom"/>
</dbReference>
<keyword evidence="3" id="KW-1185">Reference proteome</keyword>
<dbReference type="PROSITE" id="PS51384">
    <property type="entry name" value="FAD_FR"/>
    <property type="match status" value="1"/>
</dbReference>
<evidence type="ECO:0000313" key="2">
    <source>
        <dbReference type="EMBL" id="QBD79588.1"/>
    </source>
</evidence>
<dbReference type="CDD" id="cd06193">
    <property type="entry name" value="siderophore_interacting"/>
    <property type="match status" value="1"/>
</dbReference>
<dbReference type="Gene3D" id="2.40.30.10">
    <property type="entry name" value="Translation factors"/>
    <property type="match status" value="1"/>
</dbReference>
<proteinExistence type="predicted"/>
<feature type="domain" description="FAD-binding FR-type" evidence="1">
    <location>
        <begin position="11"/>
        <end position="110"/>
    </location>
</feature>
<dbReference type="InterPro" id="IPR013113">
    <property type="entry name" value="SIP_FAD-bd"/>
</dbReference>
<dbReference type="AlphaFoldDB" id="A0A4P6JV97"/>
<dbReference type="PANTHER" id="PTHR30157">
    <property type="entry name" value="FERRIC REDUCTASE, NADPH-DEPENDENT"/>
    <property type="match status" value="1"/>
</dbReference>
<dbReference type="InterPro" id="IPR039374">
    <property type="entry name" value="SIP_fam"/>
</dbReference>
<organism evidence="2 3">
    <name type="scientific">Ktedonosporobacter rubrisoli</name>
    <dbReference type="NCBI Taxonomy" id="2509675"/>
    <lineage>
        <taxon>Bacteria</taxon>
        <taxon>Bacillati</taxon>
        <taxon>Chloroflexota</taxon>
        <taxon>Ktedonobacteria</taxon>
        <taxon>Ktedonobacterales</taxon>
        <taxon>Ktedonosporobacteraceae</taxon>
        <taxon>Ktedonosporobacter</taxon>
    </lineage>
</organism>
<dbReference type="GO" id="GO:0016491">
    <property type="term" value="F:oxidoreductase activity"/>
    <property type="evidence" value="ECO:0007669"/>
    <property type="project" value="InterPro"/>
</dbReference>
<evidence type="ECO:0000259" key="1">
    <source>
        <dbReference type="PROSITE" id="PS51384"/>
    </source>
</evidence>
<gene>
    <name evidence="2" type="ORF">EPA93_27865</name>
</gene>